<evidence type="ECO:0000313" key="5">
    <source>
        <dbReference type="WormBase" id="SRAE_1000220200"/>
    </source>
</evidence>
<dbReference type="WBParaSite" id="SRAE_1000220200.1">
    <property type="protein sequence ID" value="SRAE_1000220200.1"/>
    <property type="gene ID" value="WBGene00258816"/>
</dbReference>
<name>A0A090L295_STRRB</name>
<evidence type="ECO:0000313" key="4">
    <source>
        <dbReference type="WBParaSite" id="SRAE_1000220200.1"/>
    </source>
</evidence>
<feature type="compositionally biased region" description="Basic residues" evidence="1">
    <location>
        <begin position="1"/>
        <end position="12"/>
    </location>
</feature>
<reference evidence="4" key="2">
    <citation type="submission" date="2020-12" db="UniProtKB">
        <authorList>
            <consortium name="WormBaseParasite"/>
        </authorList>
    </citation>
    <scope>IDENTIFICATION</scope>
</reference>
<dbReference type="CTD" id="36376311"/>
<evidence type="ECO:0000313" key="3">
    <source>
        <dbReference type="Proteomes" id="UP000035682"/>
    </source>
</evidence>
<organism evidence="2">
    <name type="scientific">Strongyloides ratti</name>
    <name type="common">Parasitic roundworm</name>
    <dbReference type="NCBI Taxonomy" id="34506"/>
    <lineage>
        <taxon>Eukaryota</taxon>
        <taxon>Metazoa</taxon>
        <taxon>Ecdysozoa</taxon>
        <taxon>Nematoda</taxon>
        <taxon>Chromadorea</taxon>
        <taxon>Rhabditida</taxon>
        <taxon>Tylenchina</taxon>
        <taxon>Panagrolaimomorpha</taxon>
        <taxon>Strongyloidoidea</taxon>
        <taxon>Strongyloididae</taxon>
        <taxon>Strongyloides</taxon>
    </lineage>
</organism>
<sequence length="68" mass="8120">MEKRKYNKRHNVNRALNVEETERTKEKRVFAVTVQKRDSETLLDLHSRDIEWIQAADSTQKLDEVKHG</sequence>
<feature type="region of interest" description="Disordered" evidence="1">
    <location>
        <begin position="1"/>
        <end position="20"/>
    </location>
</feature>
<keyword evidence="3" id="KW-1185">Reference proteome</keyword>
<dbReference type="GeneID" id="36376311"/>
<evidence type="ECO:0000313" key="2">
    <source>
        <dbReference type="EMBL" id="CEF63946.1"/>
    </source>
</evidence>
<dbReference type="Proteomes" id="UP000035682">
    <property type="component" value="Unplaced"/>
</dbReference>
<protein>
    <submittedName>
        <fullName evidence="2 4">Uncharacterized protein</fullName>
    </submittedName>
</protein>
<dbReference type="AlphaFoldDB" id="A0A090L295"/>
<dbReference type="WormBase" id="SRAE_1000220200">
    <property type="protein sequence ID" value="SRP08292"/>
    <property type="gene ID" value="WBGene00258816"/>
</dbReference>
<accession>A0A090L295</accession>
<reference evidence="2 3" key="1">
    <citation type="submission" date="2014-09" db="EMBL/GenBank/DDBJ databases">
        <authorList>
            <person name="Martin A.A."/>
        </authorList>
    </citation>
    <scope>NUCLEOTIDE SEQUENCE</scope>
    <source>
        <strain evidence="3">ED321</strain>
        <strain evidence="2">ED321 Heterogonic</strain>
    </source>
</reference>
<gene>
    <name evidence="2 4 5" type="ORF">SRAE_1000220200</name>
</gene>
<dbReference type="EMBL" id="LN609528">
    <property type="protein sequence ID" value="CEF63946.1"/>
    <property type="molecule type" value="Genomic_DNA"/>
</dbReference>
<proteinExistence type="predicted"/>
<dbReference type="RefSeq" id="XP_024503147.1">
    <property type="nucleotide sequence ID" value="XM_024649250.1"/>
</dbReference>
<evidence type="ECO:0000256" key="1">
    <source>
        <dbReference type="SAM" id="MobiDB-lite"/>
    </source>
</evidence>